<reference evidence="1" key="2">
    <citation type="journal article" date="2007" name="Science">
        <title>Draft genome sequence of the sexually transmitted pathogen Trichomonas vaginalis.</title>
        <authorList>
            <person name="Carlton J.M."/>
            <person name="Hirt R.P."/>
            <person name="Silva J.C."/>
            <person name="Delcher A.L."/>
            <person name="Schatz M."/>
            <person name="Zhao Q."/>
            <person name="Wortman J.R."/>
            <person name="Bidwell S.L."/>
            <person name="Alsmark U.C.M."/>
            <person name="Besteiro S."/>
            <person name="Sicheritz-Ponten T."/>
            <person name="Noel C.J."/>
            <person name="Dacks J.B."/>
            <person name="Foster P.G."/>
            <person name="Simillion C."/>
            <person name="Van de Peer Y."/>
            <person name="Miranda-Saavedra D."/>
            <person name="Barton G.J."/>
            <person name="Westrop G.D."/>
            <person name="Mueller S."/>
            <person name="Dessi D."/>
            <person name="Fiori P.L."/>
            <person name="Ren Q."/>
            <person name="Paulsen I."/>
            <person name="Zhang H."/>
            <person name="Bastida-Corcuera F.D."/>
            <person name="Simoes-Barbosa A."/>
            <person name="Brown M.T."/>
            <person name="Hayes R.D."/>
            <person name="Mukherjee M."/>
            <person name="Okumura C.Y."/>
            <person name="Schneider R."/>
            <person name="Smith A.J."/>
            <person name="Vanacova S."/>
            <person name="Villalvazo M."/>
            <person name="Haas B.J."/>
            <person name="Pertea M."/>
            <person name="Feldblyum T.V."/>
            <person name="Utterback T.R."/>
            <person name="Shu C.L."/>
            <person name="Osoegawa K."/>
            <person name="de Jong P.J."/>
            <person name="Hrdy I."/>
            <person name="Horvathova L."/>
            <person name="Zubacova Z."/>
            <person name="Dolezal P."/>
            <person name="Malik S.B."/>
            <person name="Logsdon J.M. Jr."/>
            <person name="Henze K."/>
            <person name="Gupta A."/>
            <person name="Wang C.C."/>
            <person name="Dunne R.L."/>
            <person name="Upcroft J.A."/>
            <person name="Upcroft P."/>
            <person name="White O."/>
            <person name="Salzberg S.L."/>
            <person name="Tang P."/>
            <person name="Chiu C.-H."/>
            <person name="Lee Y.-S."/>
            <person name="Embley T.M."/>
            <person name="Coombs G.H."/>
            <person name="Mottram J.C."/>
            <person name="Tachezy J."/>
            <person name="Fraser-Liggett C.M."/>
            <person name="Johnson P.J."/>
        </authorList>
    </citation>
    <scope>NUCLEOTIDE SEQUENCE [LARGE SCALE GENOMIC DNA]</scope>
    <source>
        <strain evidence="1">G3</strain>
    </source>
</reference>
<protein>
    <submittedName>
        <fullName evidence="1">Uncharacterized protein</fullName>
    </submittedName>
</protein>
<dbReference type="AlphaFoldDB" id="A2G019"/>
<sequence>MAGDLDLEYKQEKARMTPLLLSFLKEIGEPIELSAEASEFYKLPAVNTTVPTVPFLTAFATFFTPGMGATPHDSEKIHNLQKDAPIKIIFNESGFELNIPKDDKASSFLIVVKPLLEAYNFFLSLLQFTLHFFLREK</sequence>
<dbReference type="VEuPathDB" id="TrichDB:TVAGG3_0081440"/>
<keyword evidence="2" id="KW-1185">Reference proteome</keyword>
<dbReference type="RefSeq" id="XP_001302421.1">
    <property type="nucleotide sequence ID" value="XM_001302420.1"/>
</dbReference>
<name>A2G019_TRIV3</name>
<reference evidence="1" key="1">
    <citation type="submission" date="2006-10" db="EMBL/GenBank/DDBJ databases">
        <authorList>
            <person name="Amadeo P."/>
            <person name="Zhao Q."/>
            <person name="Wortman J."/>
            <person name="Fraser-Liggett C."/>
            <person name="Carlton J."/>
        </authorList>
    </citation>
    <scope>NUCLEOTIDE SEQUENCE</scope>
    <source>
        <strain evidence="1">G3</strain>
    </source>
</reference>
<gene>
    <name evidence="1" type="ORF">TVAG_324700</name>
</gene>
<dbReference type="EMBL" id="DS114195">
    <property type="protein sequence ID" value="EAX89491.1"/>
    <property type="molecule type" value="Genomic_DNA"/>
</dbReference>
<dbReference type="KEGG" id="tva:4747162"/>
<proteinExistence type="predicted"/>
<evidence type="ECO:0000313" key="2">
    <source>
        <dbReference type="Proteomes" id="UP000001542"/>
    </source>
</evidence>
<dbReference type="VEuPathDB" id="TrichDB:TVAG_324700"/>
<organism evidence="1 2">
    <name type="scientific">Trichomonas vaginalis (strain ATCC PRA-98 / G3)</name>
    <dbReference type="NCBI Taxonomy" id="412133"/>
    <lineage>
        <taxon>Eukaryota</taxon>
        <taxon>Metamonada</taxon>
        <taxon>Parabasalia</taxon>
        <taxon>Trichomonadida</taxon>
        <taxon>Trichomonadidae</taxon>
        <taxon>Trichomonas</taxon>
    </lineage>
</organism>
<accession>A2G019</accession>
<evidence type="ECO:0000313" key="1">
    <source>
        <dbReference type="EMBL" id="EAX89491.1"/>
    </source>
</evidence>
<dbReference type="InParanoid" id="A2G019"/>
<dbReference type="Proteomes" id="UP000001542">
    <property type="component" value="Unassembled WGS sequence"/>
</dbReference>